<dbReference type="PANTHER" id="PTHR19964">
    <property type="entry name" value="MULTIPLE PDZ DOMAIN PROTEIN"/>
    <property type="match status" value="1"/>
</dbReference>
<reference evidence="2 3" key="1">
    <citation type="journal article" date="2014" name="Nat. Genet.">
        <title>Whole-genome sequence of a flatfish provides insights into ZW sex chromosome evolution and adaptation to a benthic lifestyle.</title>
        <authorList>
            <person name="Chen S."/>
            <person name="Zhang G."/>
            <person name="Shao C."/>
            <person name="Huang Q."/>
            <person name="Liu G."/>
            <person name="Zhang P."/>
            <person name="Song W."/>
            <person name="An N."/>
            <person name="Chalopin D."/>
            <person name="Volff J.N."/>
            <person name="Hong Y."/>
            <person name="Li Q."/>
            <person name="Sha Z."/>
            <person name="Zhou H."/>
            <person name="Xie M."/>
            <person name="Yu Q."/>
            <person name="Liu Y."/>
            <person name="Xiang H."/>
            <person name="Wang N."/>
            <person name="Wu K."/>
            <person name="Yang C."/>
            <person name="Zhou Q."/>
            <person name="Liao X."/>
            <person name="Yang L."/>
            <person name="Hu Q."/>
            <person name="Zhang J."/>
            <person name="Meng L."/>
            <person name="Jin L."/>
            <person name="Tian Y."/>
            <person name="Lian J."/>
            <person name="Yang J."/>
            <person name="Miao G."/>
            <person name="Liu S."/>
            <person name="Liang Z."/>
            <person name="Yan F."/>
            <person name="Li Y."/>
            <person name="Sun B."/>
            <person name="Zhang H."/>
            <person name="Zhang J."/>
            <person name="Zhu Y."/>
            <person name="Du M."/>
            <person name="Zhao Y."/>
            <person name="Schartl M."/>
            <person name="Tang Q."/>
            <person name="Wang J."/>
        </authorList>
    </citation>
    <scope>NUCLEOTIDE SEQUENCE</scope>
</reference>
<dbReference type="SMART" id="SM00228">
    <property type="entry name" value="PDZ"/>
    <property type="match status" value="1"/>
</dbReference>
<dbReference type="GeneTree" id="ENSGT00940000155586"/>
<dbReference type="PANTHER" id="PTHR19964:SF95">
    <property type="entry name" value="ARC, ISOFORM A"/>
    <property type="match status" value="1"/>
</dbReference>
<reference evidence="2" key="2">
    <citation type="submission" date="2025-08" db="UniProtKB">
        <authorList>
            <consortium name="Ensembl"/>
        </authorList>
    </citation>
    <scope>IDENTIFICATION</scope>
</reference>
<dbReference type="PROSITE" id="PS50106">
    <property type="entry name" value="PDZ"/>
    <property type="match status" value="1"/>
</dbReference>
<evidence type="ECO:0000313" key="3">
    <source>
        <dbReference type="Proteomes" id="UP000265120"/>
    </source>
</evidence>
<dbReference type="Ensembl" id="ENSCSET00000009863.1">
    <property type="protein sequence ID" value="ENSCSEP00000009749.1"/>
    <property type="gene ID" value="ENSCSEG00000006192.1"/>
</dbReference>
<sequence>MCSGNVHSAAGTLEKDPAASGLGITLTGNNDGSRARTSVFVADIDPQGVADSDGRLLLGDQIVSINGVDARAASLEQAQKLLQVSGENVTLPLGQSATRLKVFILFFLISTYNNHVLHLRVKPAAPYVPQLPPLPPPCPNSLY</sequence>
<evidence type="ECO:0000259" key="1">
    <source>
        <dbReference type="PROSITE" id="PS50106"/>
    </source>
</evidence>
<organism evidence="2 3">
    <name type="scientific">Cynoglossus semilaevis</name>
    <name type="common">Tongue sole</name>
    <dbReference type="NCBI Taxonomy" id="244447"/>
    <lineage>
        <taxon>Eukaryota</taxon>
        <taxon>Metazoa</taxon>
        <taxon>Chordata</taxon>
        <taxon>Craniata</taxon>
        <taxon>Vertebrata</taxon>
        <taxon>Euteleostomi</taxon>
        <taxon>Actinopterygii</taxon>
        <taxon>Neopterygii</taxon>
        <taxon>Teleostei</taxon>
        <taxon>Neoteleostei</taxon>
        <taxon>Acanthomorphata</taxon>
        <taxon>Carangaria</taxon>
        <taxon>Pleuronectiformes</taxon>
        <taxon>Pleuronectoidei</taxon>
        <taxon>Cynoglossidae</taxon>
        <taxon>Cynoglossinae</taxon>
        <taxon>Cynoglossus</taxon>
    </lineage>
</organism>
<evidence type="ECO:0000313" key="2">
    <source>
        <dbReference type="Ensembl" id="ENSCSEP00000009749.1"/>
    </source>
</evidence>
<feature type="domain" description="PDZ" evidence="1">
    <location>
        <begin position="10"/>
        <end position="97"/>
    </location>
</feature>
<dbReference type="InterPro" id="IPR051342">
    <property type="entry name" value="PDZ_scaffold"/>
</dbReference>
<accession>A0A3P8V6M0</accession>
<dbReference type="CDD" id="cd00136">
    <property type="entry name" value="PDZ_canonical"/>
    <property type="match status" value="1"/>
</dbReference>
<dbReference type="Pfam" id="PF00595">
    <property type="entry name" value="PDZ"/>
    <property type="match status" value="1"/>
</dbReference>
<protein>
    <submittedName>
        <fullName evidence="2">Multiple PDZ domain protein-like</fullName>
    </submittedName>
</protein>
<dbReference type="InterPro" id="IPR036034">
    <property type="entry name" value="PDZ_sf"/>
</dbReference>
<dbReference type="Gene3D" id="2.30.42.10">
    <property type="match status" value="1"/>
</dbReference>
<name>A0A3P8V6M0_CYNSE</name>
<dbReference type="AlphaFoldDB" id="A0A3P8V6M0"/>
<dbReference type="InterPro" id="IPR001478">
    <property type="entry name" value="PDZ"/>
</dbReference>
<dbReference type="Proteomes" id="UP000265120">
    <property type="component" value="Chromosome 9"/>
</dbReference>
<keyword evidence="3" id="KW-1185">Reference proteome</keyword>
<dbReference type="SUPFAM" id="SSF50156">
    <property type="entry name" value="PDZ domain-like"/>
    <property type="match status" value="1"/>
</dbReference>
<reference evidence="2" key="3">
    <citation type="submission" date="2025-09" db="UniProtKB">
        <authorList>
            <consortium name="Ensembl"/>
        </authorList>
    </citation>
    <scope>IDENTIFICATION</scope>
</reference>
<proteinExistence type="predicted"/>